<dbReference type="SMART" id="SM01389">
    <property type="entry name" value="Spt4"/>
    <property type="match status" value="1"/>
</dbReference>
<dbReference type="InterPro" id="IPR022800">
    <property type="entry name" value="Spt4/RpoE2_Znf"/>
</dbReference>
<evidence type="ECO:0000256" key="5">
    <source>
        <dbReference type="ARBA" id="ARBA00022723"/>
    </source>
</evidence>
<evidence type="ECO:0000256" key="9">
    <source>
        <dbReference type="ARBA" id="ARBA00023159"/>
    </source>
</evidence>
<dbReference type="CDD" id="cd07973">
    <property type="entry name" value="Spt4"/>
    <property type="match status" value="1"/>
</dbReference>
<comment type="subcellular location">
    <subcellularLocation>
        <location evidence="1 12">Nucleus</location>
    </subcellularLocation>
</comment>
<reference evidence="14" key="1">
    <citation type="journal article" date="2013" name="Genetics">
        <title>The draft genome and transcriptome of Panagrellus redivivus are shaped by the harsh demands of a free-living lifestyle.</title>
        <authorList>
            <person name="Srinivasan J."/>
            <person name="Dillman A.R."/>
            <person name="Macchietto M.G."/>
            <person name="Heikkinen L."/>
            <person name="Lakso M."/>
            <person name="Fracchia K.M."/>
            <person name="Antoshechkin I."/>
            <person name="Mortazavi A."/>
            <person name="Wong G."/>
            <person name="Sternberg P.W."/>
        </authorList>
    </citation>
    <scope>NUCLEOTIDE SEQUENCE [LARGE SCALE GENOMIC DNA]</scope>
    <source>
        <strain evidence="14">MT8872</strain>
    </source>
</reference>
<keyword evidence="9" id="KW-0010">Activator</keyword>
<keyword evidence="14" id="KW-1185">Reference proteome</keyword>
<organism evidence="14 15">
    <name type="scientific">Panagrellus redivivus</name>
    <name type="common">Microworm</name>
    <dbReference type="NCBI Taxonomy" id="6233"/>
    <lineage>
        <taxon>Eukaryota</taxon>
        <taxon>Metazoa</taxon>
        <taxon>Ecdysozoa</taxon>
        <taxon>Nematoda</taxon>
        <taxon>Chromadorea</taxon>
        <taxon>Rhabditida</taxon>
        <taxon>Tylenchina</taxon>
        <taxon>Panagrolaimomorpha</taxon>
        <taxon>Panagrolaimoidea</taxon>
        <taxon>Panagrolaimidae</taxon>
        <taxon>Panagrellus</taxon>
    </lineage>
</organism>
<dbReference type="PANTHER" id="PTHR12882:SF1">
    <property type="entry name" value="TRANSCRIPTION ELONGATION FACTOR SPT4"/>
    <property type="match status" value="1"/>
</dbReference>
<keyword evidence="4" id="KW-0678">Repressor</keyword>
<dbReference type="SUPFAM" id="SSF63393">
    <property type="entry name" value="RNA polymerase subunits"/>
    <property type="match status" value="1"/>
</dbReference>
<keyword evidence="8" id="KW-0805">Transcription regulation</keyword>
<accession>A0A7E4V497</accession>
<evidence type="ECO:0000256" key="2">
    <source>
        <dbReference type="ARBA" id="ARBA00010464"/>
    </source>
</evidence>
<dbReference type="GO" id="GO:0140673">
    <property type="term" value="P:transcription elongation-coupled chromatin remodeling"/>
    <property type="evidence" value="ECO:0007669"/>
    <property type="project" value="InterPro"/>
</dbReference>
<evidence type="ECO:0000256" key="11">
    <source>
        <dbReference type="ARBA" id="ARBA00023242"/>
    </source>
</evidence>
<dbReference type="InterPro" id="IPR029040">
    <property type="entry name" value="RPABC4/Spt4"/>
</dbReference>
<dbReference type="GO" id="GO:0006355">
    <property type="term" value="P:regulation of DNA-templated transcription"/>
    <property type="evidence" value="ECO:0007669"/>
    <property type="project" value="InterPro"/>
</dbReference>
<dbReference type="PIRSF" id="PIRSF025023">
    <property type="entry name" value="Spt4"/>
    <property type="match status" value="1"/>
</dbReference>
<dbReference type="GO" id="GO:0000993">
    <property type="term" value="F:RNA polymerase II complex binding"/>
    <property type="evidence" value="ECO:0007669"/>
    <property type="project" value="TreeGrafter"/>
</dbReference>
<evidence type="ECO:0000256" key="1">
    <source>
        <dbReference type="ARBA" id="ARBA00004123"/>
    </source>
</evidence>
<evidence type="ECO:0000259" key="13">
    <source>
        <dbReference type="SMART" id="SM01389"/>
    </source>
</evidence>
<evidence type="ECO:0000256" key="12">
    <source>
        <dbReference type="PIRNR" id="PIRNR025023"/>
    </source>
</evidence>
<dbReference type="GO" id="GO:0008270">
    <property type="term" value="F:zinc ion binding"/>
    <property type="evidence" value="ECO:0007669"/>
    <property type="project" value="UniProtKB-KW"/>
</dbReference>
<evidence type="ECO:0000256" key="6">
    <source>
        <dbReference type="ARBA" id="ARBA00022771"/>
    </source>
</evidence>
<protein>
    <recommendedName>
        <fullName evidence="3 12">Transcription elongation factor SPT4</fullName>
    </recommendedName>
</protein>
<keyword evidence="7" id="KW-0862">Zinc</keyword>
<name>A0A7E4V497_PANRE</name>
<evidence type="ECO:0000256" key="8">
    <source>
        <dbReference type="ARBA" id="ARBA00023015"/>
    </source>
</evidence>
<keyword evidence="5" id="KW-0479">Metal-binding</keyword>
<dbReference type="InterPro" id="IPR009287">
    <property type="entry name" value="Spt4"/>
</dbReference>
<comment type="similarity">
    <text evidence="2 12">Belongs to the SPT4 family.</text>
</comment>
<comment type="function">
    <text evidence="12">Component of the DRB sensitivity-inducing factor complex (DSIF complex), which regulates transcription elongation by RNA polymerase II.</text>
</comment>
<dbReference type="WBParaSite" id="Pan_g16325.t1">
    <property type="protein sequence ID" value="Pan_g16325.t1"/>
    <property type="gene ID" value="Pan_g16325"/>
</dbReference>
<evidence type="ECO:0000313" key="14">
    <source>
        <dbReference type="Proteomes" id="UP000492821"/>
    </source>
</evidence>
<evidence type="ECO:0000256" key="10">
    <source>
        <dbReference type="ARBA" id="ARBA00023163"/>
    </source>
</evidence>
<proteinExistence type="inferred from homology"/>
<keyword evidence="6" id="KW-0863">Zinc-finger</keyword>
<evidence type="ECO:0000256" key="4">
    <source>
        <dbReference type="ARBA" id="ARBA00022491"/>
    </source>
</evidence>
<evidence type="ECO:0000256" key="7">
    <source>
        <dbReference type="ARBA" id="ARBA00022833"/>
    </source>
</evidence>
<evidence type="ECO:0000256" key="3">
    <source>
        <dbReference type="ARBA" id="ARBA00020182"/>
    </source>
</evidence>
<dbReference type="GO" id="GO:0032044">
    <property type="term" value="C:DSIF complex"/>
    <property type="evidence" value="ECO:0007669"/>
    <property type="project" value="TreeGrafter"/>
</dbReference>
<dbReference type="InterPro" id="IPR038510">
    <property type="entry name" value="Spt4_sf"/>
</dbReference>
<dbReference type="PANTHER" id="PTHR12882">
    <property type="entry name" value="SUPPRESSOR OF TY 4"/>
    <property type="match status" value="1"/>
</dbReference>
<sequence>MNPETVPTDLRQLRACLVCSLVKTFDQFVKDGCDNCEDFLAMRNDSERVSEATSSNFNGMIGAMDNEQSWVCKWQKINHKCAGVYAISVTGSLPSDLIRDLRALKINYQPSQRDRSKPQ</sequence>
<dbReference type="FunFam" id="3.30.40.210:FF:000001">
    <property type="entry name" value="Transcription elongation factor SPT4"/>
    <property type="match status" value="1"/>
</dbReference>
<keyword evidence="11 12" id="KW-0539">Nucleus</keyword>
<dbReference type="AlphaFoldDB" id="A0A7E4V497"/>
<dbReference type="Pfam" id="PF06093">
    <property type="entry name" value="Spt4"/>
    <property type="match status" value="1"/>
</dbReference>
<evidence type="ECO:0000313" key="15">
    <source>
        <dbReference type="WBParaSite" id="Pan_g16325.t1"/>
    </source>
</evidence>
<keyword evidence="10 12" id="KW-0804">Transcription</keyword>
<feature type="domain" description="Spt4/RpoE2 zinc finger" evidence="13">
    <location>
        <begin position="13"/>
        <end position="90"/>
    </location>
</feature>
<dbReference type="Proteomes" id="UP000492821">
    <property type="component" value="Unassembled WGS sequence"/>
</dbReference>
<reference evidence="15" key="2">
    <citation type="submission" date="2020-10" db="UniProtKB">
        <authorList>
            <consortium name="WormBaseParasite"/>
        </authorList>
    </citation>
    <scope>IDENTIFICATION</scope>
</reference>
<dbReference type="Gene3D" id="3.30.40.210">
    <property type="match status" value="1"/>
</dbReference>